<protein>
    <submittedName>
        <fullName evidence="1">Uncharacterized protein</fullName>
    </submittedName>
</protein>
<dbReference type="Proteomes" id="UP000244855">
    <property type="component" value="Unassembled WGS sequence"/>
</dbReference>
<accession>A0A2V1D4D7</accession>
<evidence type="ECO:0000313" key="2">
    <source>
        <dbReference type="Proteomes" id="UP000244855"/>
    </source>
</evidence>
<reference evidence="1 2" key="1">
    <citation type="journal article" date="2018" name="Sci. Rep.">
        <title>Comparative genomics provides insights into the lifestyle and reveals functional heterogeneity of dark septate endophytic fungi.</title>
        <authorList>
            <person name="Knapp D.G."/>
            <person name="Nemeth J.B."/>
            <person name="Barry K."/>
            <person name="Hainaut M."/>
            <person name="Henrissat B."/>
            <person name="Johnson J."/>
            <person name="Kuo A."/>
            <person name="Lim J.H.P."/>
            <person name="Lipzen A."/>
            <person name="Nolan M."/>
            <person name="Ohm R.A."/>
            <person name="Tamas L."/>
            <person name="Grigoriev I.V."/>
            <person name="Spatafora J.W."/>
            <person name="Nagy L.G."/>
            <person name="Kovacs G.M."/>
        </authorList>
    </citation>
    <scope>NUCLEOTIDE SEQUENCE [LARGE SCALE GENOMIC DNA]</scope>
    <source>
        <strain evidence="1 2">DSE2036</strain>
    </source>
</reference>
<sequence length="150" mass="16514">MASIPLVGCDEDSDVFASDREDGEDGICVVDDDDLDEMSLNPGVDSASLASSQHWWQPWAKSKYDNGDWDLSLHYHTDRTTYLHSSNLVCFELLQKVSAEKYSAHKANKNGERLRQFVAAKCIEIAEKAEQGKLGSSITPPSLLPAPQAS</sequence>
<gene>
    <name evidence="1" type="ORF">DM02DRAFT_677552</name>
</gene>
<evidence type="ECO:0000313" key="1">
    <source>
        <dbReference type="EMBL" id="PVH92353.1"/>
    </source>
</evidence>
<organism evidence="1 2">
    <name type="scientific">Periconia macrospinosa</name>
    <dbReference type="NCBI Taxonomy" id="97972"/>
    <lineage>
        <taxon>Eukaryota</taxon>
        <taxon>Fungi</taxon>
        <taxon>Dikarya</taxon>
        <taxon>Ascomycota</taxon>
        <taxon>Pezizomycotina</taxon>
        <taxon>Dothideomycetes</taxon>
        <taxon>Pleosporomycetidae</taxon>
        <taxon>Pleosporales</taxon>
        <taxon>Massarineae</taxon>
        <taxon>Periconiaceae</taxon>
        <taxon>Periconia</taxon>
    </lineage>
</organism>
<dbReference type="AlphaFoldDB" id="A0A2V1D4D7"/>
<proteinExistence type="predicted"/>
<keyword evidence="2" id="KW-1185">Reference proteome</keyword>
<dbReference type="EMBL" id="KZ805691">
    <property type="protein sequence ID" value="PVH92353.1"/>
    <property type="molecule type" value="Genomic_DNA"/>
</dbReference>
<name>A0A2V1D4D7_9PLEO</name>